<evidence type="ECO:0000256" key="2">
    <source>
        <dbReference type="ARBA" id="ARBA00023002"/>
    </source>
</evidence>
<feature type="domain" description="Ketoreductase" evidence="3">
    <location>
        <begin position="7"/>
        <end position="187"/>
    </location>
</feature>
<dbReference type="NCBIfam" id="NF005559">
    <property type="entry name" value="PRK07231.1"/>
    <property type="match status" value="1"/>
</dbReference>
<dbReference type="Pfam" id="PF13561">
    <property type="entry name" value="adh_short_C2"/>
    <property type="match status" value="1"/>
</dbReference>
<keyword evidence="2" id="KW-0560">Oxidoreductase</keyword>
<evidence type="ECO:0000256" key="1">
    <source>
        <dbReference type="ARBA" id="ARBA00006484"/>
    </source>
</evidence>
<dbReference type="SMART" id="SM00822">
    <property type="entry name" value="PKS_KR"/>
    <property type="match status" value="1"/>
</dbReference>
<reference evidence="4 5" key="1">
    <citation type="submission" date="2021-03" db="EMBL/GenBank/DDBJ databases">
        <title>Genomic Encyclopedia of Type Strains, Phase IV (KMG-IV): sequencing the most valuable type-strain genomes for metagenomic binning, comparative biology and taxonomic classification.</title>
        <authorList>
            <person name="Goeker M."/>
        </authorList>
    </citation>
    <scope>NUCLEOTIDE SEQUENCE [LARGE SCALE GENOMIC DNA]</scope>
    <source>
        <strain evidence="4 5">DSM 26048</strain>
    </source>
</reference>
<dbReference type="PRINTS" id="PR00081">
    <property type="entry name" value="GDHRDH"/>
</dbReference>
<dbReference type="Proteomes" id="UP001519287">
    <property type="component" value="Unassembled WGS sequence"/>
</dbReference>
<dbReference type="EMBL" id="JAGGLB010000021">
    <property type="protein sequence ID" value="MBP1993850.1"/>
    <property type="molecule type" value="Genomic_DNA"/>
</dbReference>
<keyword evidence="5" id="KW-1185">Reference proteome</keyword>
<dbReference type="InterPro" id="IPR036291">
    <property type="entry name" value="NAD(P)-bd_dom_sf"/>
</dbReference>
<dbReference type="RefSeq" id="WP_209975714.1">
    <property type="nucleotide sequence ID" value="NZ_JAGGLB010000021.1"/>
</dbReference>
<dbReference type="PANTHER" id="PTHR42760:SF133">
    <property type="entry name" value="3-OXOACYL-[ACYL-CARRIER-PROTEIN] REDUCTASE"/>
    <property type="match status" value="1"/>
</dbReference>
<dbReference type="InterPro" id="IPR057326">
    <property type="entry name" value="KR_dom"/>
</dbReference>
<dbReference type="SUPFAM" id="SSF51735">
    <property type="entry name" value="NAD(P)-binding Rossmann-fold domains"/>
    <property type="match status" value="1"/>
</dbReference>
<dbReference type="PROSITE" id="PS00061">
    <property type="entry name" value="ADH_SHORT"/>
    <property type="match status" value="1"/>
</dbReference>
<sequence>MGNLSGKVCLITGAGGGIGRSISHLLASRGASLVLTDIDEKNLESTVQECNAFGDSVVGYAKNLTDSSALEEIVQQTIEHFNQIDVLANVAGVMHTSPFLDITMDDWDRVFNINVKTSLQLMQLASKEMIRQGSGGSIINFSSTAGRFLRPIAAHYAASKAAIISLTRSASVALGPHNIRVNALCPGLIDTQMMHRVRETRSELLDISQEEIQKRWEQIIPLGRMATPEEVAFVVAFLASDDARYMTGEAIGVTGGTDAS</sequence>
<dbReference type="InterPro" id="IPR002347">
    <property type="entry name" value="SDR_fam"/>
</dbReference>
<protein>
    <submittedName>
        <fullName evidence="4">NAD(P)-dependent dehydrogenase (Short-subunit alcohol dehydrogenase family)</fullName>
    </submittedName>
</protein>
<name>A0ABS4J3I7_9BACL</name>
<organism evidence="4 5">
    <name type="scientific">Paenibacillus eucommiae</name>
    <dbReference type="NCBI Taxonomy" id="1355755"/>
    <lineage>
        <taxon>Bacteria</taxon>
        <taxon>Bacillati</taxon>
        <taxon>Bacillota</taxon>
        <taxon>Bacilli</taxon>
        <taxon>Bacillales</taxon>
        <taxon>Paenibacillaceae</taxon>
        <taxon>Paenibacillus</taxon>
    </lineage>
</organism>
<dbReference type="InterPro" id="IPR020904">
    <property type="entry name" value="Sc_DH/Rdtase_CS"/>
</dbReference>
<evidence type="ECO:0000313" key="4">
    <source>
        <dbReference type="EMBL" id="MBP1993850.1"/>
    </source>
</evidence>
<accession>A0ABS4J3I7</accession>
<dbReference type="PRINTS" id="PR00080">
    <property type="entry name" value="SDRFAMILY"/>
</dbReference>
<proteinExistence type="inferred from homology"/>
<dbReference type="PANTHER" id="PTHR42760">
    <property type="entry name" value="SHORT-CHAIN DEHYDROGENASES/REDUCTASES FAMILY MEMBER"/>
    <property type="match status" value="1"/>
</dbReference>
<comment type="caution">
    <text evidence="4">The sequence shown here is derived from an EMBL/GenBank/DDBJ whole genome shotgun (WGS) entry which is preliminary data.</text>
</comment>
<evidence type="ECO:0000259" key="3">
    <source>
        <dbReference type="SMART" id="SM00822"/>
    </source>
</evidence>
<comment type="similarity">
    <text evidence="1">Belongs to the short-chain dehydrogenases/reductases (SDR) family.</text>
</comment>
<dbReference type="Gene3D" id="3.40.50.720">
    <property type="entry name" value="NAD(P)-binding Rossmann-like Domain"/>
    <property type="match status" value="1"/>
</dbReference>
<gene>
    <name evidence="4" type="ORF">J2Z66_005476</name>
</gene>
<evidence type="ECO:0000313" key="5">
    <source>
        <dbReference type="Proteomes" id="UP001519287"/>
    </source>
</evidence>